<evidence type="ECO:0000256" key="3">
    <source>
        <dbReference type="ARBA" id="ARBA00022679"/>
    </source>
</evidence>
<dbReference type="AlphaFoldDB" id="T0YFW2"/>
<evidence type="ECO:0000256" key="6">
    <source>
        <dbReference type="SAM" id="Phobius"/>
    </source>
</evidence>
<dbReference type="GO" id="GO:0006654">
    <property type="term" value="P:phosphatidic acid biosynthetic process"/>
    <property type="evidence" value="ECO:0007669"/>
    <property type="project" value="TreeGrafter"/>
</dbReference>
<evidence type="ECO:0000256" key="2">
    <source>
        <dbReference type="ARBA" id="ARBA00022516"/>
    </source>
</evidence>
<evidence type="ECO:0000259" key="7">
    <source>
        <dbReference type="SMART" id="SM00563"/>
    </source>
</evidence>
<organism evidence="8">
    <name type="scientific">mine drainage metagenome</name>
    <dbReference type="NCBI Taxonomy" id="410659"/>
    <lineage>
        <taxon>unclassified sequences</taxon>
        <taxon>metagenomes</taxon>
        <taxon>ecological metagenomes</taxon>
    </lineage>
</organism>
<reference evidence="8" key="1">
    <citation type="submission" date="2013-08" db="EMBL/GenBank/DDBJ databases">
        <authorList>
            <person name="Mendez C."/>
            <person name="Richter M."/>
            <person name="Ferrer M."/>
            <person name="Sanchez J."/>
        </authorList>
    </citation>
    <scope>NUCLEOTIDE SEQUENCE</scope>
</reference>
<keyword evidence="6" id="KW-1133">Transmembrane helix</keyword>
<accession>T0YFW2</accession>
<evidence type="ECO:0000256" key="4">
    <source>
        <dbReference type="ARBA" id="ARBA00023098"/>
    </source>
</evidence>
<dbReference type="SUPFAM" id="SSF69593">
    <property type="entry name" value="Glycerol-3-phosphate (1)-acyltransferase"/>
    <property type="match status" value="1"/>
</dbReference>
<feature type="domain" description="Phospholipid/glycerol acyltransferase" evidence="7">
    <location>
        <begin position="75"/>
        <end position="187"/>
    </location>
</feature>
<comment type="pathway">
    <text evidence="1">Lipid metabolism.</text>
</comment>
<feature type="transmembrane region" description="Helical" evidence="6">
    <location>
        <begin position="17"/>
        <end position="37"/>
    </location>
</feature>
<protein>
    <submittedName>
        <fullName evidence="8">Phospholipid/glycerol acyltransferase</fullName>
    </submittedName>
</protein>
<keyword evidence="6" id="KW-0472">Membrane</keyword>
<reference evidence="8" key="2">
    <citation type="journal article" date="2014" name="ISME J.">
        <title>Microbial stratification in low pH oxic and suboxic macroscopic growths along an acid mine drainage.</title>
        <authorList>
            <person name="Mendez-Garcia C."/>
            <person name="Mesa V."/>
            <person name="Sprenger R.R."/>
            <person name="Richter M."/>
            <person name="Diez M.S."/>
            <person name="Solano J."/>
            <person name="Bargiela R."/>
            <person name="Golyshina O.V."/>
            <person name="Manteca A."/>
            <person name="Ramos J.L."/>
            <person name="Gallego J.R."/>
            <person name="Llorente I."/>
            <person name="Martins Dos Santos V.A."/>
            <person name="Jensen O.N."/>
            <person name="Pelaez A.I."/>
            <person name="Sanchez J."/>
            <person name="Ferrer M."/>
        </authorList>
    </citation>
    <scope>NUCLEOTIDE SEQUENCE</scope>
</reference>
<gene>
    <name evidence="8" type="ORF">B1B_17296</name>
</gene>
<keyword evidence="4" id="KW-0443">Lipid metabolism</keyword>
<dbReference type="EMBL" id="AUZY01011541">
    <property type="protein sequence ID" value="EQD34301.1"/>
    <property type="molecule type" value="Genomic_DNA"/>
</dbReference>
<dbReference type="InterPro" id="IPR002123">
    <property type="entry name" value="Plipid/glycerol_acylTrfase"/>
</dbReference>
<dbReference type="GO" id="GO:0003841">
    <property type="term" value="F:1-acylglycerol-3-phosphate O-acyltransferase activity"/>
    <property type="evidence" value="ECO:0007669"/>
    <property type="project" value="TreeGrafter"/>
</dbReference>
<keyword evidence="6" id="KW-0812">Transmembrane</keyword>
<keyword evidence="5 8" id="KW-0012">Acyltransferase</keyword>
<dbReference type="PANTHER" id="PTHR10434:SF64">
    <property type="entry name" value="1-ACYL-SN-GLYCEROL-3-PHOSPHATE ACYLTRANSFERASE-RELATED"/>
    <property type="match status" value="1"/>
</dbReference>
<evidence type="ECO:0000313" key="8">
    <source>
        <dbReference type="EMBL" id="EQD34301.1"/>
    </source>
</evidence>
<dbReference type="PANTHER" id="PTHR10434">
    <property type="entry name" value="1-ACYL-SN-GLYCEROL-3-PHOSPHATE ACYLTRANSFERASE"/>
    <property type="match status" value="1"/>
</dbReference>
<keyword evidence="3 8" id="KW-0808">Transferase</keyword>
<keyword evidence="2" id="KW-0444">Lipid biosynthesis</keyword>
<evidence type="ECO:0000256" key="5">
    <source>
        <dbReference type="ARBA" id="ARBA00023315"/>
    </source>
</evidence>
<dbReference type="SMART" id="SM00563">
    <property type="entry name" value="PlsC"/>
    <property type="match status" value="1"/>
</dbReference>
<sequence>MDRIVRELVRLARTPAILLWMVVGVGVSSLVALSGPWKQQQRRLRIRVADYWLSGALRFIGVRVRIVGQPQTGTVLFAANHVTWLDILVLSSVCRARFVAKAEVASWPLLGWFAKEGGTVFIRRGDNASFAAVVECMRAELMQGERLIFFPEGTTSNGHELRRFRSRLFASATEPGVWVQPVGMRYAGAGEGANEQIPFVGDETIFANLWRILLLESVEAEMVFFDPLPGARHSPKELAQACEKRIKLWMERSAALSLEEGAVCSNPKKPTDVLDY</sequence>
<dbReference type="Pfam" id="PF01553">
    <property type="entry name" value="Acyltransferase"/>
    <property type="match status" value="1"/>
</dbReference>
<evidence type="ECO:0000256" key="1">
    <source>
        <dbReference type="ARBA" id="ARBA00005189"/>
    </source>
</evidence>
<comment type="caution">
    <text evidence="8">The sequence shown here is derived from an EMBL/GenBank/DDBJ whole genome shotgun (WGS) entry which is preliminary data.</text>
</comment>
<dbReference type="CDD" id="cd07989">
    <property type="entry name" value="LPLAT_AGPAT-like"/>
    <property type="match status" value="1"/>
</dbReference>
<name>T0YFW2_9ZZZZ</name>
<proteinExistence type="predicted"/>